<dbReference type="PANTHER" id="PTHR32089">
    <property type="entry name" value="METHYL-ACCEPTING CHEMOTAXIS PROTEIN MCPB"/>
    <property type="match status" value="1"/>
</dbReference>
<evidence type="ECO:0000256" key="6">
    <source>
        <dbReference type="SAM" id="Phobius"/>
    </source>
</evidence>
<dbReference type="PROSITE" id="PS50885">
    <property type="entry name" value="HAMP"/>
    <property type="match status" value="1"/>
</dbReference>
<dbReference type="PROSITE" id="PS50111">
    <property type="entry name" value="CHEMOTAXIS_TRANSDUC_2"/>
    <property type="match status" value="1"/>
</dbReference>
<dbReference type="GO" id="GO:0004888">
    <property type="term" value="F:transmembrane signaling receptor activity"/>
    <property type="evidence" value="ECO:0007669"/>
    <property type="project" value="InterPro"/>
</dbReference>
<proteinExistence type="inferred from homology"/>
<dbReference type="Pfam" id="PF12729">
    <property type="entry name" value="4HB_MCP_1"/>
    <property type="match status" value="1"/>
</dbReference>
<dbReference type="InterPro" id="IPR003660">
    <property type="entry name" value="HAMP_dom"/>
</dbReference>
<evidence type="ECO:0000256" key="5">
    <source>
        <dbReference type="PROSITE-ProRule" id="PRU00284"/>
    </source>
</evidence>
<reference evidence="9" key="1">
    <citation type="submission" date="2021-03" db="EMBL/GenBank/DDBJ databases">
        <title>Whole genome shotgun sequence of Actinoplanes consettensis NBRC 14913.</title>
        <authorList>
            <person name="Komaki H."/>
            <person name="Tamura T."/>
        </authorList>
    </citation>
    <scope>NUCLEOTIDE SEQUENCE</scope>
    <source>
        <strain evidence="9">NBRC 14913</strain>
    </source>
</reference>
<evidence type="ECO:0000313" key="9">
    <source>
        <dbReference type="EMBL" id="GIM79795.1"/>
    </source>
</evidence>
<gene>
    <name evidence="9" type="ORF">Aco04nite_67310</name>
</gene>
<organism evidence="9 10">
    <name type="scientific">Winogradskya consettensis</name>
    <dbReference type="NCBI Taxonomy" id="113560"/>
    <lineage>
        <taxon>Bacteria</taxon>
        <taxon>Bacillati</taxon>
        <taxon>Actinomycetota</taxon>
        <taxon>Actinomycetes</taxon>
        <taxon>Micromonosporales</taxon>
        <taxon>Micromonosporaceae</taxon>
        <taxon>Winogradskya</taxon>
    </lineage>
</organism>
<dbReference type="Gene3D" id="1.10.287.950">
    <property type="entry name" value="Methyl-accepting chemotaxis protein"/>
    <property type="match status" value="1"/>
</dbReference>
<dbReference type="PRINTS" id="PR00260">
    <property type="entry name" value="CHEMTRNSDUCR"/>
</dbReference>
<evidence type="ECO:0000256" key="4">
    <source>
        <dbReference type="ARBA" id="ARBA00029447"/>
    </source>
</evidence>
<keyword evidence="6" id="KW-0472">Membrane</keyword>
<dbReference type="PANTHER" id="PTHR32089:SF112">
    <property type="entry name" value="LYSOZYME-LIKE PROTEIN-RELATED"/>
    <property type="match status" value="1"/>
</dbReference>
<feature type="transmembrane region" description="Helical" evidence="6">
    <location>
        <begin position="89"/>
        <end position="109"/>
    </location>
</feature>
<comment type="caution">
    <text evidence="9">The sequence shown here is derived from an EMBL/GenBank/DDBJ whole genome shotgun (WGS) entry which is preliminary data.</text>
</comment>
<evidence type="ECO:0000256" key="1">
    <source>
        <dbReference type="ARBA" id="ARBA00022692"/>
    </source>
</evidence>
<keyword evidence="3 5" id="KW-0807">Transducer</keyword>
<protein>
    <recommendedName>
        <fullName evidence="11">Methyl-accepting chemotaxis protein</fullName>
    </recommendedName>
</protein>
<evidence type="ECO:0008006" key="11">
    <source>
        <dbReference type="Google" id="ProtNLM"/>
    </source>
</evidence>
<name>A0A919VYU5_9ACTN</name>
<evidence type="ECO:0000259" key="7">
    <source>
        <dbReference type="PROSITE" id="PS50111"/>
    </source>
</evidence>
<dbReference type="Pfam" id="PF00015">
    <property type="entry name" value="MCPsignal"/>
    <property type="match status" value="1"/>
</dbReference>
<dbReference type="GO" id="GO:0007165">
    <property type="term" value="P:signal transduction"/>
    <property type="evidence" value="ECO:0007669"/>
    <property type="project" value="UniProtKB-KW"/>
</dbReference>
<evidence type="ECO:0000256" key="3">
    <source>
        <dbReference type="ARBA" id="ARBA00023224"/>
    </source>
</evidence>
<keyword evidence="10" id="KW-1185">Reference proteome</keyword>
<dbReference type="SUPFAM" id="SSF58104">
    <property type="entry name" value="Methyl-accepting chemotaxis protein (MCP) signaling domain"/>
    <property type="match status" value="1"/>
</dbReference>
<feature type="domain" description="HAMP" evidence="8">
    <location>
        <begin position="287"/>
        <end position="339"/>
    </location>
</feature>
<dbReference type="InterPro" id="IPR024478">
    <property type="entry name" value="HlyB_4HB_MCP"/>
</dbReference>
<feature type="transmembrane region" description="Helical" evidence="6">
    <location>
        <begin position="267"/>
        <end position="286"/>
    </location>
</feature>
<dbReference type="SMART" id="SM00283">
    <property type="entry name" value="MA"/>
    <property type="match status" value="1"/>
</dbReference>
<dbReference type="AlphaFoldDB" id="A0A919VYU5"/>
<accession>A0A919VYU5</accession>
<comment type="similarity">
    <text evidence="4">Belongs to the methyl-accepting chemotaxis (MCP) protein family.</text>
</comment>
<dbReference type="GO" id="GO:0006935">
    <property type="term" value="P:chemotaxis"/>
    <property type="evidence" value="ECO:0007669"/>
    <property type="project" value="InterPro"/>
</dbReference>
<dbReference type="EMBL" id="BOQP01000040">
    <property type="protein sequence ID" value="GIM79795.1"/>
    <property type="molecule type" value="Genomic_DNA"/>
</dbReference>
<evidence type="ECO:0000313" key="10">
    <source>
        <dbReference type="Proteomes" id="UP000680865"/>
    </source>
</evidence>
<dbReference type="InterPro" id="IPR004089">
    <property type="entry name" value="MCPsignal_dom"/>
</dbReference>
<feature type="domain" description="Methyl-accepting transducer" evidence="7">
    <location>
        <begin position="344"/>
        <end position="587"/>
    </location>
</feature>
<dbReference type="InterPro" id="IPR004090">
    <property type="entry name" value="Chemotax_Me-accpt_rcpt"/>
</dbReference>
<sequence length="602" mass="61555">MVGGGLGLWWAGGWACRGQEGQGLRWAAGRACGGRGLRWAAEGPVGAGPCGRAQGFGVGADRGWGSTRRGESDMGVGRLVADRGILTKIAAAVLVMAAVAVFVGILAIVGMAKLSDDANAIYEQGLLPVQEIDAVELDMDQTRRNMLNYAISSTEASFTKYQQALDANDAAFAADLKVYQATSVQPALVAELGTTWAEFQKLRDSDLLPAARKGDLPAVEKARDEITLPAATKAGDIVNKLAEAEASDAKERQSAAADAYGTARTQIIVLLVAGVLVALAFAGYVARSVISGMGKVSYALKGLAACDLTRSAGLDSRDELGAMGRDLDQAVTSVADTIRELVTTATALSTAAVQLSKVSDELTTGAGEASGKAGAAAGAAEQISSNVQSVAAGAEQMTASIREIATTSSKAAEVANESMSIAQETSSQIAELGQASTEIGDVVKLITSIAEQTNLLALNATIEAARAGDAGKGFAVVASEVKDLAQETARATEDITAKIGAIQQRSAGASAAIARIEEVIGQITDYSTTIASAVEEQSATTNEMTRSISDAAQGSGDVQASFAAVSQVTEATSDAARSSKEAADDLSGLATKLNALVGRFSY</sequence>
<evidence type="ECO:0000259" key="8">
    <source>
        <dbReference type="PROSITE" id="PS50885"/>
    </source>
</evidence>
<dbReference type="GO" id="GO:0016020">
    <property type="term" value="C:membrane"/>
    <property type="evidence" value="ECO:0007669"/>
    <property type="project" value="InterPro"/>
</dbReference>
<keyword evidence="1 6" id="KW-0812">Transmembrane</keyword>
<keyword evidence="2 6" id="KW-1133">Transmembrane helix</keyword>
<dbReference type="Proteomes" id="UP000680865">
    <property type="component" value="Unassembled WGS sequence"/>
</dbReference>
<evidence type="ECO:0000256" key="2">
    <source>
        <dbReference type="ARBA" id="ARBA00022989"/>
    </source>
</evidence>